<name>A0A1I3Q661_HALDA</name>
<sequence>MNGFVRLIRQLISRKKKLVYTTFMQKEYFKVASRLTNRAVNYRVATIRKKPSRFSEVTTYDHGDEYRFYVKKEDYHRAVSAIHE</sequence>
<proteinExistence type="predicted"/>
<gene>
    <name evidence="1" type="ORF">SAMN04487936_101549</name>
</gene>
<accession>A0A1I3Q661</accession>
<reference evidence="2" key="1">
    <citation type="submission" date="2016-10" db="EMBL/GenBank/DDBJ databases">
        <authorList>
            <person name="Varghese N."/>
            <person name="Submissions S."/>
        </authorList>
    </citation>
    <scope>NUCLEOTIDE SEQUENCE [LARGE SCALE GENOMIC DNA]</scope>
    <source>
        <strain evidence="2">CGMCC 1.3704</strain>
    </source>
</reference>
<evidence type="ECO:0000313" key="2">
    <source>
        <dbReference type="Proteomes" id="UP000183557"/>
    </source>
</evidence>
<organism evidence="1 2">
    <name type="scientific">Halobacillus dabanensis</name>
    <dbReference type="NCBI Taxonomy" id="240302"/>
    <lineage>
        <taxon>Bacteria</taxon>
        <taxon>Bacillati</taxon>
        <taxon>Bacillota</taxon>
        <taxon>Bacilli</taxon>
        <taxon>Bacillales</taxon>
        <taxon>Bacillaceae</taxon>
        <taxon>Halobacillus</taxon>
    </lineage>
</organism>
<keyword evidence="2" id="KW-1185">Reference proteome</keyword>
<dbReference type="EMBL" id="FOSB01000001">
    <property type="protein sequence ID" value="SFJ29072.1"/>
    <property type="molecule type" value="Genomic_DNA"/>
</dbReference>
<dbReference type="Proteomes" id="UP000183557">
    <property type="component" value="Unassembled WGS sequence"/>
</dbReference>
<dbReference type="OrthoDB" id="2942794at2"/>
<protein>
    <submittedName>
        <fullName evidence="1">Uncharacterized protein</fullName>
    </submittedName>
</protein>
<dbReference type="RefSeq" id="WP_075034983.1">
    <property type="nucleotide sequence ID" value="NZ_FOSB01000001.1"/>
</dbReference>
<dbReference type="AlphaFoldDB" id="A0A1I3Q661"/>
<evidence type="ECO:0000313" key="1">
    <source>
        <dbReference type="EMBL" id="SFJ29072.1"/>
    </source>
</evidence>